<dbReference type="PANTHER" id="PTHR36113">
    <property type="entry name" value="LYASE, PUTATIVE-RELATED-RELATED"/>
    <property type="match status" value="1"/>
</dbReference>
<evidence type="ECO:0000313" key="3">
    <source>
        <dbReference type="Proteomes" id="UP001145087"/>
    </source>
</evidence>
<dbReference type="SUPFAM" id="SSF54593">
    <property type="entry name" value="Glyoxalase/Bleomycin resistance protein/Dihydroxybiphenyl dioxygenase"/>
    <property type="match status" value="1"/>
</dbReference>
<dbReference type="InterPro" id="IPR051332">
    <property type="entry name" value="Fosfomycin_Res_Enzymes"/>
</dbReference>
<dbReference type="Proteomes" id="UP001145087">
    <property type="component" value="Unassembled WGS sequence"/>
</dbReference>
<dbReference type="RefSeq" id="WP_343332627.1">
    <property type="nucleotide sequence ID" value="NZ_JAPOHD010000015.1"/>
</dbReference>
<reference evidence="2" key="1">
    <citation type="submission" date="2022-11" db="EMBL/GenBank/DDBJ databases">
        <title>Marilongibacter aestuarii gen. nov., sp. nov., isolated from tidal flat sediment.</title>
        <authorList>
            <person name="Jiayan W."/>
        </authorList>
    </citation>
    <scope>NUCLEOTIDE SEQUENCE</scope>
    <source>
        <strain evidence="2">Z1-6</strain>
    </source>
</reference>
<keyword evidence="3" id="KW-1185">Reference proteome</keyword>
<gene>
    <name evidence="2" type="ORF">OU798_08060</name>
</gene>
<dbReference type="PANTHER" id="PTHR36113:SF1">
    <property type="entry name" value="GLYOXALASE_BLEOMYCIN RESISTANCE PROTEIN_DIOXYGENASE"/>
    <property type="match status" value="1"/>
</dbReference>
<protein>
    <submittedName>
        <fullName evidence="2">VOC family protein</fullName>
    </submittedName>
</protein>
<comment type="caution">
    <text evidence="2">The sequence shown here is derived from an EMBL/GenBank/DDBJ whole genome shotgun (WGS) entry which is preliminary data.</text>
</comment>
<dbReference type="InterPro" id="IPR029068">
    <property type="entry name" value="Glyas_Bleomycin-R_OHBP_Dase"/>
</dbReference>
<dbReference type="InterPro" id="IPR037523">
    <property type="entry name" value="VOC_core"/>
</dbReference>
<evidence type="ECO:0000259" key="1">
    <source>
        <dbReference type="PROSITE" id="PS51819"/>
    </source>
</evidence>
<dbReference type="PROSITE" id="PS51819">
    <property type="entry name" value="VOC"/>
    <property type="match status" value="1"/>
</dbReference>
<dbReference type="Pfam" id="PF00903">
    <property type="entry name" value="Glyoxalase"/>
    <property type="match status" value="1"/>
</dbReference>
<dbReference type="AlphaFoldDB" id="A0A9X3F4B3"/>
<proteinExistence type="predicted"/>
<dbReference type="InterPro" id="IPR004360">
    <property type="entry name" value="Glyas_Fos-R_dOase_dom"/>
</dbReference>
<accession>A0A9X3F4B3</accession>
<feature type="domain" description="VOC" evidence="1">
    <location>
        <begin position="2"/>
        <end position="129"/>
    </location>
</feature>
<sequence length="129" mass="15167">MRIDHLAIWTYNLEGLRNFYMHYFDASSNEIYHNHSREFRSYFLSFGGDCRVEIMEMPRIPKSKDNPLKQFTGYIHFAIKVGSKDKVIEITEMLRKDGFKIIGEPRTTGDGFYESIFLDPDGNRVEIMA</sequence>
<dbReference type="EMBL" id="JAPOHD010000015">
    <property type="protein sequence ID" value="MCY1720294.1"/>
    <property type="molecule type" value="Genomic_DNA"/>
</dbReference>
<organism evidence="2 3">
    <name type="scientific">Draconibacterium aestuarii</name>
    <dbReference type="NCBI Taxonomy" id="2998507"/>
    <lineage>
        <taxon>Bacteria</taxon>
        <taxon>Pseudomonadati</taxon>
        <taxon>Bacteroidota</taxon>
        <taxon>Bacteroidia</taxon>
        <taxon>Marinilabiliales</taxon>
        <taxon>Prolixibacteraceae</taxon>
        <taxon>Draconibacterium</taxon>
    </lineage>
</organism>
<dbReference type="Gene3D" id="3.10.180.10">
    <property type="entry name" value="2,3-Dihydroxybiphenyl 1,2-Dioxygenase, domain 1"/>
    <property type="match status" value="1"/>
</dbReference>
<name>A0A9X3F4B3_9BACT</name>
<evidence type="ECO:0000313" key="2">
    <source>
        <dbReference type="EMBL" id="MCY1720294.1"/>
    </source>
</evidence>